<proteinExistence type="predicted"/>
<keyword evidence="3 6" id="KW-0812">Transmembrane</keyword>
<evidence type="ECO:0000256" key="4">
    <source>
        <dbReference type="ARBA" id="ARBA00022989"/>
    </source>
</evidence>
<keyword evidence="4 6" id="KW-1133">Transmembrane helix</keyword>
<feature type="transmembrane region" description="Helical" evidence="6">
    <location>
        <begin position="234"/>
        <end position="256"/>
    </location>
</feature>
<evidence type="ECO:0000313" key="8">
    <source>
        <dbReference type="Proteomes" id="UP001622557"/>
    </source>
</evidence>
<dbReference type="NCBIfam" id="NF037982">
    <property type="entry name" value="Nramp_1"/>
    <property type="match status" value="1"/>
</dbReference>
<reference evidence="7 8" key="1">
    <citation type="submission" date="2022-10" db="EMBL/GenBank/DDBJ databases">
        <title>The complete genomes of actinobacterial strains from the NBC collection.</title>
        <authorList>
            <person name="Joergensen T.S."/>
            <person name="Alvarez Arevalo M."/>
            <person name="Sterndorff E.B."/>
            <person name="Faurdal D."/>
            <person name="Vuksanovic O."/>
            <person name="Mourched A.-S."/>
            <person name="Charusanti P."/>
            <person name="Shaw S."/>
            <person name="Blin K."/>
            <person name="Weber T."/>
        </authorList>
    </citation>
    <scope>NUCLEOTIDE SEQUENCE [LARGE SCALE GENOMIC DNA]</scope>
    <source>
        <strain evidence="7 8">NBC_00156</strain>
    </source>
</reference>
<feature type="transmembrane region" description="Helical" evidence="6">
    <location>
        <begin position="80"/>
        <end position="105"/>
    </location>
</feature>
<dbReference type="PANTHER" id="PTHR11706">
    <property type="entry name" value="SOLUTE CARRIER PROTEIN FAMILY 11 MEMBER"/>
    <property type="match status" value="1"/>
</dbReference>
<dbReference type="GeneID" id="97285162"/>
<evidence type="ECO:0000313" key="7">
    <source>
        <dbReference type="EMBL" id="WTQ84649.1"/>
    </source>
</evidence>
<evidence type="ECO:0000256" key="3">
    <source>
        <dbReference type="ARBA" id="ARBA00022692"/>
    </source>
</evidence>
<protein>
    <submittedName>
        <fullName evidence="7">Nramp family divalent metal transporter</fullName>
    </submittedName>
</protein>
<dbReference type="PANTHER" id="PTHR11706:SF33">
    <property type="entry name" value="NATURAL RESISTANCE-ASSOCIATED MACROPHAGE PROTEIN 2"/>
    <property type="match status" value="1"/>
</dbReference>
<feature type="transmembrane region" description="Helical" evidence="6">
    <location>
        <begin position="319"/>
        <end position="337"/>
    </location>
</feature>
<feature type="transmembrane region" description="Helical" evidence="6">
    <location>
        <begin position="281"/>
        <end position="307"/>
    </location>
</feature>
<organism evidence="7 8">
    <name type="scientific">Streptomyces achromogenes</name>
    <dbReference type="NCBI Taxonomy" id="67255"/>
    <lineage>
        <taxon>Bacteria</taxon>
        <taxon>Bacillati</taxon>
        <taxon>Actinomycetota</taxon>
        <taxon>Actinomycetes</taxon>
        <taxon>Kitasatosporales</taxon>
        <taxon>Streptomycetaceae</taxon>
        <taxon>Streptomyces</taxon>
    </lineage>
</organism>
<feature type="transmembrane region" description="Helical" evidence="6">
    <location>
        <begin position="375"/>
        <end position="400"/>
    </location>
</feature>
<accession>A0ABZ1KVQ9</accession>
<keyword evidence="8" id="KW-1185">Reference proteome</keyword>
<evidence type="ECO:0000256" key="1">
    <source>
        <dbReference type="ARBA" id="ARBA00004141"/>
    </source>
</evidence>
<dbReference type="PRINTS" id="PR00447">
    <property type="entry name" value="NATRESASSCMP"/>
</dbReference>
<sequence length="401" mass="41674">MSRAVMLGPAFVAAVAYVDPGNFATNFAAGAHFGHRLLWVVLLANVTGLFFQALAAKLGVATGRDLMQLCRARYPRPVTYGLWAQAEVVVVATDLAEIIGGALALHLLSGMPLPLGGAVTAAVSFALLFLDRRGRHRFDWVVAGALFGIAGGLLWCTAVAGPDTHDLSTGLVPGFEGRESLLLAVGIIGATVMPHAIYVHSARSAERVGTLRRAGVFRPGRDDRVVLRGIRFDVTVAMVLAGIVNASMLVVGAQLAGGTGPLVETLEDVRDGLRATLGEGVALAFCGALLVSGLSSSSVGTYAGQVIMAGFLRRVPSLVVRRALTVFPSLLVLAVGVNPTTALVWSQVVLSFGLPFALVPLLLATRDRELMGPLVNRPATTACGALAGAAVVCLNLSLFLP</sequence>
<dbReference type="RefSeq" id="WP_405452398.1">
    <property type="nucleotide sequence ID" value="NZ_CP108164.1"/>
</dbReference>
<dbReference type="Pfam" id="PF01566">
    <property type="entry name" value="Nramp"/>
    <property type="match status" value="1"/>
</dbReference>
<feature type="transmembrane region" description="Helical" evidence="6">
    <location>
        <begin position="343"/>
        <end position="363"/>
    </location>
</feature>
<feature type="transmembrane region" description="Helical" evidence="6">
    <location>
        <begin position="142"/>
        <end position="161"/>
    </location>
</feature>
<name>A0ABZ1KVQ9_STRAH</name>
<evidence type="ECO:0000256" key="6">
    <source>
        <dbReference type="SAM" id="Phobius"/>
    </source>
</evidence>
<gene>
    <name evidence="7" type="ORF">OG350_32010</name>
</gene>
<keyword evidence="5 6" id="KW-0472">Membrane</keyword>
<feature type="transmembrane region" description="Helical" evidence="6">
    <location>
        <begin position="181"/>
        <end position="199"/>
    </location>
</feature>
<keyword evidence="2" id="KW-0813">Transport</keyword>
<dbReference type="EMBL" id="CP108164">
    <property type="protein sequence ID" value="WTQ84649.1"/>
    <property type="molecule type" value="Genomic_DNA"/>
</dbReference>
<evidence type="ECO:0000256" key="2">
    <source>
        <dbReference type="ARBA" id="ARBA00022448"/>
    </source>
</evidence>
<comment type="subcellular location">
    <subcellularLocation>
        <location evidence="1">Membrane</location>
        <topology evidence="1">Multi-pass membrane protein</topology>
    </subcellularLocation>
</comment>
<dbReference type="Proteomes" id="UP001622557">
    <property type="component" value="Chromosome"/>
</dbReference>
<dbReference type="NCBIfam" id="TIGR01197">
    <property type="entry name" value="nramp"/>
    <property type="match status" value="1"/>
</dbReference>
<feature type="transmembrane region" description="Helical" evidence="6">
    <location>
        <begin position="111"/>
        <end position="130"/>
    </location>
</feature>
<evidence type="ECO:0000256" key="5">
    <source>
        <dbReference type="ARBA" id="ARBA00023136"/>
    </source>
</evidence>
<dbReference type="InterPro" id="IPR001046">
    <property type="entry name" value="NRAMP_fam"/>
</dbReference>
<feature type="transmembrane region" description="Helical" evidence="6">
    <location>
        <begin position="36"/>
        <end position="60"/>
    </location>
</feature>